<comment type="caution">
    <text evidence="1">The sequence shown here is derived from an EMBL/GenBank/DDBJ whole genome shotgun (WGS) entry which is preliminary data.</text>
</comment>
<dbReference type="InterPro" id="IPR036237">
    <property type="entry name" value="Xyl_isomerase-like_sf"/>
</dbReference>
<sequence>MRIEDLEAQLDDFDFERRKTAFLKLSEAYRRGEISFPPPRPVVNLHFHTFFSFNACGYSPLHIVWRAKKEGLSVAGSVDFDVLDALEEFRFGGFTLGLPVVSGLETRIYLPEFRNEELSSPNEPGIAYYMGNGFVRLPEEGTRAFETLRKLKRIAQERNTKIIARVNAYLRETAIDYEADVLPLTPSHNPTERHIVVAYARRAESVFPNPRDRARFWAEKLGVREEEIWALEKDRALFYDFIRSRLMKFGGVGYVQPDAGDFPRIQEVNEMILSAGAIPSFSWLDGTRSGEADPERLIAFCEANGVETFFLIPDRNWNIPDDEERKIKVQKLHEFVETARKHHFPVFVGTELNRYGQKFVDDFDSPYLAPLADFFLESAWVLWGHAVLEMSSGRGYTSDWAKRTFKSRAAKNQFFARVGKRTEASWEAVRKLGARSTESLLQEFGG</sequence>
<reference evidence="1" key="1">
    <citation type="journal article" date="2020" name="mSystems">
        <title>Genome- and Community-Level Interaction Insights into Carbon Utilization and Element Cycling Functions of Hydrothermarchaeota in Hydrothermal Sediment.</title>
        <authorList>
            <person name="Zhou Z."/>
            <person name="Liu Y."/>
            <person name="Xu W."/>
            <person name="Pan J."/>
            <person name="Luo Z.H."/>
            <person name="Li M."/>
        </authorList>
    </citation>
    <scope>NUCLEOTIDE SEQUENCE [LARGE SCALE GENOMIC DNA]</scope>
    <source>
        <strain evidence="1">SpSt-747</strain>
    </source>
</reference>
<organism evidence="1">
    <name type="scientific">Candidatus Caldatribacterium californiense</name>
    <dbReference type="NCBI Taxonomy" id="1454726"/>
    <lineage>
        <taxon>Bacteria</taxon>
        <taxon>Pseudomonadati</taxon>
        <taxon>Atribacterota</taxon>
        <taxon>Atribacteria</taxon>
        <taxon>Atribacterales</taxon>
        <taxon>Candidatus Caldatribacteriaceae</taxon>
        <taxon>Candidatus Caldatribacterium</taxon>
    </lineage>
</organism>
<evidence type="ECO:0008006" key="2">
    <source>
        <dbReference type="Google" id="ProtNLM"/>
    </source>
</evidence>
<accession>A0A7V3YI31</accession>
<dbReference type="SUPFAM" id="SSF51658">
    <property type="entry name" value="Xylose isomerase-like"/>
    <property type="match status" value="1"/>
</dbReference>
<dbReference type="InterPro" id="IPR016195">
    <property type="entry name" value="Pol/histidinol_Pase-like"/>
</dbReference>
<dbReference type="SUPFAM" id="SSF89550">
    <property type="entry name" value="PHP domain-like"/>
    <property type="match status" value="1"/>
</dbReference>
<dbReference type="Gene3D" id="3.20.20.140">
    <property type="entry name" value="Metal-dependent hydrolases"/>
    <property type="match status" value="1"/>
</dbReference>
<gene>
    <name evidence="1" type="ORF">ENV30_09515</name>
</gene>
<proteinExistence type="predicted"/>
<name>A0A7V3YI31_9BACT</name>
<dbReference type="EMBL" id="DTFV01000134">
    <property type="protein sequence ID" value="HGI31522.1"/>
    <property type="molecule type" value="Genomic_DNA"/>
</dbReference>
<evidence type="ECO:0000313" key="1">
    <source>
        <dbReference type="EMBL" id="HGI31522.1"/>
    </source>
</evidence>
<dbReference type="AlphaFoldDB" id="A0A7V3YI31"/>
<dbReference type="Gene3D" id="1.10.150.650">
    <property type="match status" value="1"/>
</dbReference>
<protein>
    <recommendedName>
        <fullName evidence="2">PHP domain-containing protein</fullName>
    </recommendedName>
</protein>